<dbReference type="GO" id="GO:0005739">
    <property type="term" value="C:mitochondrion"/>
    <property type="evidence" value="ECO:0007669"/>
    <property type="project" value="UniProtKB-SubCell"/>
</dbReference>
<feature type="compositionally biased region" description="Basic and acidic residues" evidence="15">
    <location>
        <begin position="31"/>
        <end position="40"/>
    </location>
</feature>
<evidence type="ECO:0000256" key="4">
    <source>
        <dbReference type="ARBA" id="ARBA00006924"/>
    </source>
</evidence>
<protein>
    <recommendedName>
        <fullName evidence="16">Deacetylase sirtuin-type domain-containing protein</fullName>
    </recommendedName>
</protein>
<dbReference type="Proteomes" id="UP000284706">
    <property type="component" value="Unassembled WGS sequence"/>
</dbReference>
<feature type="compositionally biased region" description="Acidic residues" evidence="15">
    <location>
        <begin position="95"/>
        <end position="109"/>
    </location>
</feature>
<organism evidence="17 18">
    <name type="scientific">Gymnopilus dilepis</name>
    <dbReference type="NCBI Taxonomy" id="231916"/>
    <lineage>
        <taxon>Eukaryota</taxon>
        <taxon>Fungi</taxon>
        <taxon>Dikarya</taxon>
        <taxon>Basidiomycota</taxon>
        <taxon>Agaricomycotina</taxon>
        <taxon>Agaricomycetes</taxon>
        <taxon>Agaricomycetidae</taxon>
        <taxon>Agaricales</taxon>
        <taxon>Agaricineae</taxon>
        <taxon>Hymenogastraceae</taxon>
        <taxon>Gymnopilus</taxon>
    </lineage>
</organism>
<evidence type="ECO:0000256" key="9">
    <source>
        <dbReference type="ARBA" id="ARBA00023015"/>
    </source>
</evidence>
<feature type="compositionally biased region" description="Basic and acidic residues" evidence="15">
    <location>
        <begin position="581"/>
        <end position="591"/>
    </location>
</feature>
<dbReference type="GO" id="GO:0005634">
    <property type="term" value="C:nucleus"/>
    <property type="evidence" value="ECO:0007669"/>
    <property type="project" value="UniProtKB-SubCell"/>
</dbReference>
<comment type="cofactor">
    <cofactor evidence="1">
        <name>Zn(2+)</name>
        <dbReference type="ChEBI" id="CHEBI:29105"/>
    </cofactor>
</comment>
<accession>A0A409YTS3</accession>
<dbReference type="STRING" id="231916.A0A409YTS3"/>
<feature type="region of interest" description="Disordered" evidence="15">
    <location>
        <begin position="544"/>
        <end position="593"/>
    </location>
</feature>
<dbReference type="Pfam" id="PF04574">
    <property type="entry name" value="DUF592"/>
    <property type="match status" value="1"/>
</dbReference>
<feature type="compositionally biased region" description="Polar residues" evidence="15">
    <location>
        <begin position="1"/>
        <end position="13"/>
    </location>
</feature>
<feature type="compositionally biased region" description="Basic residues" evidence="15">
    <location>
        <begin position="407"/>
        <end position="416"/>
    </location>
</feature>
<dbReference type="GO" id="GO:0046872">
    <property type="term" value="F:metal ion binding"/>
    <property type="evidence" value="ECO:0007669"/>
    <property type="project" value="UniProtKB-KW"/>
</dbReference>
<gene>
    <name evidence="17" type="ORF">CVT26_004654</name>
</gene>
<evidence type="ECO:0000256" key="10">
    <source>
        <dbReference type="ARBA" id="ARBA00023027"/>
    </source>
</evidence>
<keyword evidence="10" id="KW-0520">NAD</keyword>
<dbReference type="PROSITE" id="PS50305">
    <property type="entry name" value="SIRTUIN"/>
    <property type="match status" value="1"/>
</dbReference>
<feature type="compositionally biased region" description="Acidic residues" evidence="15">
    <location>
        <begin position="421"/>
        <end position="430"/>
    </location>
</feature>
<evidence type="ECO:0000256" key="13">
    <source>
        <dbReference type="ARBA" id="ARBA00023242"/>
    </source>
</evidence>
<dbReference type="InterPro" id="IPR026591">
    <property type="entry name" value="Sirtuin_cat_small_dom_sf"/>
</dbReference>
<comment type="similarity">
    <text evidence="4">Belongs to the sirtuin family. Class I subfamily.</text>
</comment>
<dbReference type="Pfam" id="PF02146">
    <property type="entry name" value="SIR2"/>
    <property type="match status" value="2"/>
</dbReference>
<comment type="subcellular location">
    <subcellularLocation>
        <location evidence="3">Mitochondrion</location>
    </subcellularLocation>
    <subcellularLocation>
        <location evidence="2">Nucleus</location>
    </subcellularLocation>
</comment>
<evidence type="ECO:0000256" key="15">
    <source>
        <dbReference type="SAM" id="MobiDB-lite"/>
    </source>
</evidence>
<dbReference type="SUPFAM" id="SSF56399">
    <property type="entry name" value="ADP-ribosylation"/>
    <property type="match status" value="1"/>
</dbReference>
<name>A0A409YTS3_9AGAR</name>
<keyword evidence="7 14" id="KW-0479">Metal-binding</keyword>
<keyword evidence="12" id="KW-0804">Transcription</keyword>
<feature type="region of interest" description="Disordered" evidence="15">
    <location>
        <begin position="1"/>
        <end position="40"/>
    </location>
</feature>
<dbReference type="InterPro" id="IPR002745">
    <property type="entry name" value="Ptrans_KptA/Tpt1"/>
</dbReference>
<dbReference type="Gene3D" id="3.30.1600.10">
    <property type="entry name" value="SIR2/SIRT2 'Small Domain"/>
    <property type="match status" value="1"/>
</dbReference>
<dbReference type="InParanoid" id="A0A409YTS3"/>
<evidence type="ECO:0000313" key="17">
    <source>
        <dbReference type="EMBL" id="PPR06393.1"/>
    </source>
</evidence>
<keyword evidence="9" id="KW-0805">Transcription regulation</keyword>
<dbReference type="InterPro" id="IPR026590">
    <property type="entry name" value="Ssirtuin_cat_dom"/>
</dbReference>
<sequence>MANTSQASQNPNGVTVALHSEQTPHGPGQSRLHEDPELSRRVVLSTKDELLAAQVQAFLEASEDVDVDAETVEDILSVLAGEDEDENGEPPSESNIDEDEYSHDEDSEEISAPFPGTDGAAQQQEETWSKQEVKQMLHLLKERGAAAFVEEYVQRRNIPIPKLLEAFGIKLVPELQNRRPQTLLYFLRVAMAHILRRREKLPQYNTIQDAVDLIKKSKRILILTGAGISVSCGIPDFRSRDGLYASLKNKGDYDLDDPQQMFDIHYFRENPSVSWLTKYSNGTTKKCVPRQVLLPGAFHAPSTPIVTADCQASQIYPSNFVPSPCHRFIKLIEDKGKLLRNYTQNIDTLETLAGVKNVLQCHGSFATATCLQCRTRVPGTDIEADILSRKVPLCKICNTADSAPIKPKGKMSKKKAKGEWDSDVEDESDAPEYPPGIMKVSCPDITFFGEKLTDEFDRSLEEDRWKLDLLLVIGTSLKVSPVAEILSHLPHSIPQILINKTPIRHINPDVSWILSILTSIVLLGNADNIVMHLCKELGWELPPPRIPEPTTSVTPPGMRLQPPRGNNNLKKRPSASDEDLSESRPPERVGDSHVWLFEGAEGGKWLRQLKKELGIPQSTPPSAPHSGYNTRSSTPQITPSKDGTGQRDSAALYCYRSMQVAVARCRHRTRHVTSILGTRSMSLAQLSSGPPTPEPLLALTKEQEARMIAIARARMREPRPPILLNPPVPGLVSKNPRATMEAIWPRRMPPPRVVERREPPYAVVNGSRPPVMASTRQAGVYYPRMSAASHGYAPADMAAQRQYIFSITTAKILRHTARDLGYQIVPDGFVRVSEIMREEFYRDMDFKTFARYCDRDPRDSFEIAMLPDLIGGRLIDVPWVRARAEHSIPYVDHSTHRVLNMGKLQVVAYMCKEQEWEHILEHGIYEGQRHCIRMYRNLAGNFFKGQPKSHFYLNVPGKTRVICVTIDADRAAQLGVMFFNTTDHRLLAVGNRDGVVPPEAFKHAVLLDVTGTELWDT</sequence>
<keyword evidence="18" id="KW-1185">Reference proteome</keyword>
<evidence type="ECO:0000256" key="2">
    <source>
        <dbReference type="ARBA" id="ARBA00004123"/>
    </source>
</evidence>
<evidence type="ECO:0000256" key="12">
    <source>
        <dbReference type="ARBA" id="ARBA00023163"/>
    </source>
</evidence>
<feature type="region of interest" description="Disordered" evidence="15">
    <location>
        <begin position="407"/>
        <end position="433"/>
    </location>
</feature>
<dbReference type="EMBL" id="NHYE01000330">
    <property type="protein sequence ID" value="PPR06393.1"/>
    <property type="molecule type" value="Genomic_DNA"/>
</dbReference>
<keyword evidence="11" id="KW-0496">Mitochondrion</keyword>
<proteinExistence type="inferred from homology"/>
<keyword evidence="6" id="KW-0808">Transferase</keyword>
<reference evidence="17 18" key="1">
    <citation type="journal article" date="2018" name="Evol. Lett.">
        <title>Horizontal gene cluster transfer increased hallucinogenic mushroom diversity.</title>
        <authorList>
            <person name="Reynolds H.T."/>
            <person name="Vijayakumar V."/>
            <person name="Gluck-Thaler E."/>
            <person name="Korotkin H.B."/>
            <person name="Matheny P.B."/>
            <person name="Slot J.C."/>
        </authorList>
    </citation>
    <scope>NUCLEOTIDE SEQUENCE [LARGE SCALE GENOMIC DNA]</scope>
    <source>
        <strain evidence="17 18">SRW20</strain>
    </source>
</reference>
<evidence type="ECO:0000256" key="8">
    <source>
        <dbReference type="ARBA" id="ARBA00022833"/>
    </source>
</evidence>
<evidence type="ECO:0000256" key="1">
    <source>
        <dbReference type="ARBA" id="ARBA00001947"/>
    </source>
</evidence>
<dbReference type="SUPFAM" id="SSF52467">
    <property type="entry name" value="DHS-like NAD/FAD-binding domain"/>
    <property type="match status" value="1"/>
</dbReference>
<feature type="domain" description="Deacetylase sirtuin-type" evidence="16">
    <location>
        <begin position="200"/>
        <end position="540"/>
    </location>
</feature>
<evidence type="ECO:0000256" key="11">
    <source>
        <dbReference type="ARBA" id="ARBA00023128"/>
    </source>
</evidence>
<evidence type="ECO:0000256" key="14">
    <source>
        <dbReference type="PROSITE-ProRule" id="PRU00236"/>
    </source>
</evidence>
<evidence type="ECO:0000256" key="3">
    <source>
        <dbReference type="ARBA" id="ARBA00004173"/>
    </source>
</evidence>
<dbReference type="InterPro" id="IPR003000">
    <property type="entry name" value="Sirtuin"/>
</dbReference>
<keyword evidence="13" id="KW-0539">Nucleus</keyword>
<feature type="binding site" evidence="14">
    <location>
        <position position="370"/>
    </location>
    <ligand>
        <name>Zn(2+)</name>
        <dbReference type="ChEBI" id="CHEBI:29105"/>
    </ligand>
</feature>
<evidence type="ECO:0000256" key="6">
    <source>
        <dbReference type="ARBA" id="ARBA00022679"/>
    </source>
</evidence>
<feature type="binding site" evidence="14">
    <location>
        <position position="373"/>
    </location>
    <ligand>
        <name>Zn(2+)</name>
        <dbReference type="ChEBI" id="CHEBI:29105"/>
    </ligand>
</feature>
<evidence type="ECO:0000259" key="16">
    <source>
        <dbReference type="PROSITE" id="PS50305"/>
    </source>
</evidence>
<dbReference type="GO" id="GO:0046970">
    <property type="term" value="F:histone H4K16 deacetylase activity, NAD-dependent"/>
    <property type="evidence" value="ECO:0007669"/>
    <property type="project" value="TreeGrafter"/>
</dbReference>
<feature type="region of interest" description="Disordered" evidence="15">
    <location>
        <begin position="79"/>
        <end position="125"/>
    </location>
</feature>
<feature type="binding site" evidence="14">
    <location>
        <position position="397"/>
    </location>
    <ligand>
        <name>Zn(2+)</name>
        <dbReference type="ChEBI" id="CHEBI:29105"/>
    </ligand>
</feature>
<dbReference type="InterPro" id="IPR007654">
    <property type="entry name" value="NAD-dep_histone_deAcase_SIR2_N"/>
</dbReference>
<feature type="compositionally biased region" description="Polar residues" evidence="15">
    <location>
        <begin position="627"/>
        <end position="646"/>
    </location>
</feature>
<evidence type="ECO:0000313" key="18">
    <source>
        <dbReference type="Proteomes" id="UP000284706"/>
    </source>
</evidence>
<dbReference type="GO" id="GO:0070403">
    <property type="term" value="F:NAD+ binding"/>
    <property type="evidence" value="ECO:0007669"/>
    <property type="project" value="InterPro"/>
</dbReference>
<feature type="binding site" evidence="14">
    <location>
        <position position="394"/>
    </location>
    <ligand>
        <name>Zn(2+)</name>
        <dbReference type="ChEBI" id="CHEBI:29105"/>
    </ligand>
</feature>
<feature type="active site" description="Proton acceptor" evidence="14">
    <location>
        <position position="362"/>
    </location>
</feature>
<dbReference type="InterPro" id="IPR050134">
    <property type="entry name" value="NAD-dep_sirtuin_deacylases"/>
</dbReference>
<evidence type="ECO:0000256" key="7">
    <source>
        <dbReference type="ARBA" id="ARBA00022723"/>
    </source>
</evidence>
<dbReference type="Gene3D" id="3.40.50.1220">
    <property type="entry name" value="TPP-binding domain"/>
    <property type="match status" value="1"/>
</dbReference>
<dbReference type="OrthoDB" id="420264at2759"/>
<dbReference type="PANTHER" id="PTHR11085:SF9">
    <property type="entry name" value="NAD-DEPENDENT PROTEIN DEACETYLASE SIRTUIN-1"/>
    <property type="match status" value="1"/>
</dbReference>
<dbReference type="AlphaFoldDB" id="A0A409YTS3"/>
<comment type="caution">
    <text evidence="17">The sequence shown here is derived from an EMBL/GenBank/DDBJ whole genome shotgun (WGS) entry which is preliminary data.</text>
</comment>
<evidence type="ECO:0000256" key="5">
    <source>
        <dbReference type="ARBA" id="ARBA00022491"/>
    </source>
</evidence>
<dbReference type="InterPro" id="IPR029035">
    <property type="entry name" value="DHS-like_NAD/FAD-binding_dom"/>
</dbReference>
<feature type="region of interest" description="Disordered" evidence="15">
    <location>
        <begin position="614"/>
        <end position="646"/>
    </location>
</feature>
<keyword evidence="8 14" id="KW-0862">Zinc</keyword>
<dbReference type="Pfam" id="PF01885">
    <property type="entry name" value="PTS_2-RNA"/>
    <property type="match status" value="1"/>
</dbReference>
<dbReference type="PANTHER" id="PTHR11085">
    <property type="entry name" value="NAD-DEPENDENT PROTEIN DEACYLASE SIRTUIN-5, MITOCHONDRIAL-RELATED"/>
    <property type="match status" value="1"/>
</dbReference>
<keyword evidence="5" id="KW-0678">Repressor</keyword>